<dbReference type="EMBL" id="JBHRWO010000021">
    <property type="protein sequence ID" value="MFC3495451.1"/>
    <property type="molecule type" value="Genomic_DNA"/>
</dbReference>
<gene>
    <name evidence="1" type="ORF">ACFO8M_23455</name>
</gene>
<dbReference type="Proteomes" id="UP001595712">
    <property type="component" value="Unassembled WGS sequence"/>
</dbReference>
<evidence type="ECO:0000313" key="2">
    <source>
        <dbReference type="Proteomes" id="UP001595712"/>
    </source>
</evidence>
<proteinExistence type="predicted"/>
<accession>A0ABV7Q4Y3</accession>
<comment type="caution">
    <text evidence="1">The sequence shown here is derived from an EMBL/GenBank/DDBJ whole genome shotgun (WGS) entry which is preliminary data.</text>
</comment>
<dbReference type="RefSeq" id="WP_387980068.1">
    <property type="nucleotide sequence ID" value="NZ_JBHRWO010000021.1"/>
</dbReference>
<organism evidence="1 2">
    <name type="scientific">Glycomyces rhizosphaerae</name>
    <dbReference type="NCBI Taxonomy" id="2054422"/>
    <lineage>
        <taxon>Bacteria</taxon>
        <taxon>Bacillati</taxon>
        <taxon>Actinomycetota</taxon>
        <taxon>Actinomycetes</taxon>
        <taxon>Glycomycetales</taxon>
        <taxon>Glycomycetaceae</taxon>
        <taxon>Glycomyces</taxon>
    </lineage>
</organism>
<protein>
    <submittedName>
        <fullName evidence="1">Uncharacterized protein</fullName>
    </submittedName>
</protein>
<reference evidence="2" key="1">
    <citation type="journal article" date="2019" name="Int. J. Syst. Evol. Microbiol.">
        <title>The Global Catalogue of Microorganisms (GCM) 10K type strain sequencing project: providing services to taxonomists for standard genome sequencing and annotation.</title>
        <authorList>
            <consortium name="The Broad Institute Genomics Platform"/>
            <consortium name="The Broad Institute Genome Sequencing Center for Infectious Disease"/>
            <person name="Wu L."/>
            <person name="Ma J."/>
        </authorList>
    </citation>
    <scope>NUCLEOTIDE SEQUENCE [LARGE SCALE GENOMIC DNA]</scope>
    <source>
        <strain evidence="2">CGMCC 4.7396</strain>
    </source>
</reference>
<name>A0ABV7Q4Y3_9ACTN</name>
<sequence>MVNGILPTDVERVRSSQNPADVDMLFRQVLAEVVPAGTIQPRWVAGRELTGIFEGYGAVRDFADWCDATGADPGFEFGPPPEVVLYAQHLLAGHVVHVECVADQHDAETWFRLNPSGLL</sequence>
<keyword evidence="2" id="KW-1185">Reference proteome</keyword>
<evidence type="ECO:0000313" key="1">
    <source>
        <dbReference type="EMBL" id="MFC3495451.1"/>
    </source>
</evidence>